<dbReference type="Pfam" id="PF22292">
    <property type="entry name" value="DUF6965"/>
    <property type="match status" value="1"/>
</dbReference>
<dbReference type="Proteomes" id="UP000095606">
    <property type="component" value="Unassembled WGS sequence"/>
</dbReference>
<organism evidence="2 3">
    <name type="scientific">Bacteroides faecis</name>
    <dbReference type="NCBI Taxonomy" id="674529"/>
    <lineage>
        <taxon>Bacteria</taxon>
        <taxon>Pseudomonadati</taxon>
        <taxon>Bacteroidota</taxon>
        <taxon>Bacteroidia</taxon>
        <taxon>Bacteroidales</taxon>
        <taxon>Bacteroidaceae</taxon>
        <taxon>Bacteroides</taxon>
    </lineage>
</organism>
<gene>
    <name evidence="2" type="ORF">ERS852461_00434</name>
</gene>
<reference evidence="2 3" key="1">
    <citation type="submission" date="2015-09" db="EMBL/GenBank/DDBJ databases">
        <authorList>
            <consortium name="Pathogen Informatics"/>
        </authorList>
    </citation>
    <scope>NUCLEOTIDE SEQUENCE [LARGE SCALE GENOMIC DNA]</scope>
    <source>
        <strain evidence="2 3">2789STDY5834846</strain>
    </source>
</reference>
<name>A0A174FN86_9BACE</name>
<feature type="domain" description="DUF6965" evidence="1">
    <location>
        <begin position="30"/>
        <end position="99"/>
    </location>
</feature>
<protein>
    <recommendedName>
        <fullName evidence="1">DUF6965 domain-containing protein</fullName>
    </recommendedName>
</protein>
<proteinExistence type="predicted"/>
<dbReference type="AlphaFoldDB" id="A0A174FN86"/>
<dbReference type="InterPro" id="IPR054238">
    <property type="entry name" value="DUF6965"/>
</dbReference>
<evidence type="ECO:0000313" key="3">
    <source>
        <dbReference type="Proteomes" id="UP000095606"/>
    </source>
</evidence>
<accession>A0A174FN86</accession>
<evidence type="ECO:0000313" key="2">
    <source>
        <dbReference type="EMBL" id="CUO51684.1"/>
    </source>
</evidence>
<sequence>MPARLCIFSVFIFIFVGKYRNMAQHTYDEESVQELLGWAKKMLETKSYPTEKYQLNSCTSIIDGKLYLESLISMISRNWENPTFHPTIEQLWEYREKWEGKEE</sequence>
<evidence type="ECO:0000259" key="1">
    <source>
        <dbReference type="Pfam" id="PF22292"/>
    </source>
</evidence>
<dbReference type="EMBL" id="CZAE01000002">
    <property type="protein sequence ID" value="CUO51684.1"/>
    <property type="molecule type" value="Genomic_DNA"/>
</dbReference>